<evidence type="ECO:0000256" key="1">
    <source>
        <dbReference type="ARBA" id="ARBA00009054"/>
    </source>
</evidence>
<accession>A0ABV6FAD7</accession>
<comment type="similarity">
    <text evidence="1">Belongs to the GrpE family.</text>
</comment>
<feature type="region of interest" description="Disordered" evidence="3">
    <location>
        <begin position="1"/>
        <end position="31"/>
    </location>
</feature>
<dbReference type="Pfam" id="PF01025">
    <property type="entry name" value="GrpE"/>
    <property type="match status" value="1"/>
</dbReference>
<reference evidence="4 5" key="1">
    <citation type="submission" date="2024-09" db="EMBL/GenBank/DDBJ databases">
        <authorList>
            <person name="Sun Q."/>
            <person name="Mori K."/>
        </authorList>
    </citation>
    <scope>NUCLEOTIDE SEQUENCE [LARGE SCALE GENOMIC DNA]</scope>
    <source>
        <strain evidence="4 5">CCM 7792</strain>
    </source>
</reference>
<dbReference type="EMBL" id="JBHLWP010000001">
    <property type="protein sequence ID" value="MFC0250459.1"/>
    <property type="molecule type" value="Genomic_DNA"/>
</dbReference>
<proteinExistence type="inferred from homology"/>
<dbReference type="Gene3D" id="3.90.20.20">
    <property type="match status" value="1"/>
</dbReference>
<keyword evidence="2" id="KW-0143">Chaperone</keyword>
<dbReference type="SUPFAM" id="SSF58014">
    <property type="entry name" value="Coiled-coil domain of nucleotide exchange factor GrpE"/>
    <property type="match status" value="1"/>
</dbReference>
<organism evidence="4 5">
    <name type="scientific">Massilia consociata</name>
    <dbReference type="NCBI Taxonomy" id="760117"/>
    <lineage>
        <taxon>Bacteria</taxon>
        <taxon>Pseudomonadati</taxon>
        <taxon>Pseudomonadota</taxon>
        <taxon>Betaproteobacteria</taxon>
        <taxon>Burkholderiales</taxon>
        <taxon>Oxalobacteraceae</taxon>
        <taxon>Telluria group</taxon>
        <taxon>Massilia</taxon>
    </lineage>
</organism>
<evidence type="ECO:0000313" key="4">
    <source>
        <dbReference type="EMBL" id="MFC0250459.1"/>
    </source>
</evidence>
<protein>
    <submittedName>
        <fullName evidence="4">Nucleotide exchange factor GrpE</fullName>
    </submittedName>
</protein>
<dbReference type="InterPro" id="IPR013805">
    <property type="entry name" value="GrpE_CC"/>
</dbReference>
<evidence type="ECO:0000313" key="5">
    <source>
        <dbReference type="Proteomes" id="UP001589773"/>
    </source>
</evidence>
<keyword evidence="5" id="KW-1185">Reference proteome</keyword>
<dbReference type="Proteomes" id="UP001589773">
    <property type="component" value="Unassembled WGS sequence"/>
</dbReference>
<evidence type="ECO:0000256" key="3">
    <source>
        <dbReference type="SAM" id="MobiDB-lite"/>
    </source>
</evidence>
<gene>
    <name evidence="4" type="primary">grpE</name>
    <name evidence="4" type="ORF">ACFFJK_01030</name>
</gene>
<name>A0ABV6FAD7_9BURK</name>
<comment type="caution">
    <text evidence="4">The sequence shown here is derived from an EMBL/GenBank/DDBJ whole genome shotgun (WGS) entry which is preliminary data.</text>
</comment>
<evidence type="ECO:0000256" key="2">
    <source>
        <dbReference type="ARBA" id="ARBA00023186"/>
    </source>
</evidence>
<dbReference type="InterPro" id="IPR000740">
    <property type="entry name" value="GrpE"/>
</dbReference>
<dbReference type="RefSeq" id="WP_379677210.1">
    <property type="nucleotide sequence ID" value="NZ_JBHLWP010000001.1"/>
</dbReference>
<sequence length="128" mass="13655">MTDTNITQAHDSRSVPPQAGKEGARCAMPPTAQPGIEERIAETGLRIAALQRRLDGALADVRHARRRAAADLALASNYALADMARALLPFKDALEAALAVETTDVPALRRGLELAGRQLEAALARRHA</sequence>